<sequence length="389" mass="44001">MLALNSPVSTLHSSYPPGFGPGVQFALDLADSAITMTDNDDHLTSTSHNHPAVRSSLHGASPFVPQGRFGPWPSTSTYDPFSGDPGRHTSPDRPERLRGRFPPEIHAAPRPPITATGGESFRPLSLGSISSAFTSDAGSYHQGPPPRSDPDENLALRRQSQDSFALRTASPTSQGYNDYEIETQHRIGNEFNRTTRYQTRRRPFNQDEFDGPSQLLPLPLPQQEHLRSQTLSSLPVNLTIEEQDEVIHRVNDILSGCAFHFIAKYQFPIPLERDKTPVRKHSDREWTEWAYLLKRLATKRRIPARVLYENQIKQFVTTLENSIAARPQTKDQTRTPKDDRYMLQLISAGTQVAKILMDSLSMKQLDDLYRQIESIILERRSRNRGLGFH</sequence>
<dbReference type="AlphaFoldDB" id="A0A0D1ZHV1"/>
<keyword evidence="3" id="KW-1185">Reference proteome</keyword>
<organism evidence="2 3">
    <name type="scientific">Exophiala mesophila</name>
    <name type="common">Black yeast-like fungus</name>
    <dbReference type="NCBI Taxonomy" id="212818"/>
    <lineage>
        <taxon>Eukaryota</taxon>
        <taxon>Fungi</taxon>
        <taxon>Dikarya</taxon>
        <taxon>Ascomycota</taxon>
        <taxon>Pezizomycotina</taxon>
        <taxon>Eurotiomycetes</taxon>
        <taxon>Chaetothyriomycetidae</taxon>
        <taxon>Chaetothyriales</taxon>
        <taxon>Herpotrichiellaceae</taxon>
        <taxon>Exophiala</taxon>
    </lineage>
</organism>
<feature type="compositionally biased region" description="Polar residues" evidence="1">
    <location>
        <begin position="127"/>
        <end position="137"/>
    </location>
</feature>
<dbReference type="HOGENOM" id="CLU_048618_3_0_1"/>
<dbReference type="OrthoDB" id="5369511at2759"/>
<evidence type="ECO:0000313" key="3">
    <source>
        <dbReference type="Proteomes" id="UP000054302"/>
    </source>
</evidence>
<dbReference type="Proteomes" id="UP000054302">
    <property type="component" value="Unassembled WGS sequence"/>
</dbReference>
<proteinExistence type="predicted"/>
<feature type="region of interest" description="Disordered" evidence="1">
    <location>
        <begin position="40"/>
        <end position="184"/>
    </location>
</feature>
<protein>
    <submittedName>
        <fullName evidence="2">Uncharacterized protein</fullName>
    </submittedName>
</protein>
<name>A0A0D1ZHV1_EXOME</name>
<dbReference type="STRING" id="212818.A0A0D1ZHV1"/>
<dbReference type="EMBL" id="KN847521">
    <property type="protein sequence ID" value="KIV94197.1"/>
    <property type="molecule type" value="Genomic_DNA"/>
</dbReference>
<dbReference type="VEuPathDB" id="FungiDB:PV10_01986"/>
<dbReference type="OMA" id="EWTEWAY"/>
<feature type="compositionally biased region" description="Basic and acidic residues" evidence="1">
    <location>
        <begin position="85"/>
        <end position="103"/>
    </location>
</feature>
<gene>
    <name evidence="2" type="ORF">PV10_01986</name>
</gene>
<reference evidence="2 3" key="1">
    <citation type="submission" date="2015-01" db="EMBL/GenBank/DDBJ databases">
        <title>The Genome Sequence of Exophiala mesophila CBS40295.</title>
        <authorList>
            <consortium name="The Broad Institute Genomics Platform"/>
            <person name="Cuomo C."/>
            <person name="de Hoog S."/>
            <person name="Gorbushina A."/>
            <person name="Stielow B."/>
            <person name="Teixiera M."/>
            <person name="Abouelleil A."/>
            <person name="Chapman S.B."/>
            <person name="Priest M."/>
            <person name="Young S.K."/>
            <person name="Wortman J."/>
            <person name="Nusbaum C."/>
            <person name="Birren B."/>
        </authorList>
    </citation>
    <scope>NUCLEOTIDE SEQUENCE [LARGE SCALE GENOMIC DNA]</scope>
    <source>
        <strain evidence="2 3">CBS 40295</strain>
    </source>
</reference>
<evidence type="ECO:0000313" key="2">
    <source>
        <dbReference type="EMBL" id="KIV94197.1"/>
    </source>
</evidence>
<evidence type="ECO:0000256" key="1">
    <source>
        <dbReference type="SAM" id="MobiDB-lite"/>
    </source>
</evidence>
<dbReference type="GeneID" id="27319831"/>
<dbReference type="RefSeq" id="XP_016225771.1">
    <property type="nucleotide sequence ID" value="XM_016366253.1"/>
</dbReference>
<accession>A0A0D1ZHV1</accession>